<reference evidence="9 10" key="1">
    <citation type="journal article" date="2023" name="G3 (Bethesda)">
        <title>A haplotype-resolved chromosome-scale genome for Quercus rubra L. provides insights into the genetics of adaptive traits for red oak species.</title>
        <authorList>
            <person name="Kapoor B."/>
            <person name="Jenkins J."/>
            <person name="Schmutz J."/>
            <person name="Zhebentyayeva T."/>
            <person name="Kuelheim C."/>
            <person name="Coggeshall M."/>
            <person name="Heim C."/>
            <person name="Lasky J.R."/>
            <person name="Leites L."/>
            <person name="Islam-Faridi N."/>
            <person name="Romero-Severson J."/>
            <person name="DeLeo V.L."/>
            <person name="Lucas S.M."/>
            <person name="Lazic D."/>
            <person name="Gailing O."/>
            <person name="Carlson J."/>
            <person name="Staton M."/>
        </authorList>
    </citation>
    <scope>NUCLEOTIDE SEQUENCE [LARGE SCALE GENOMIC DNA]</scope>
    <source>
        <strain evidence="9">Pseudo-F2</strain>
    </source>
</reference>
<dbReference type="Gene3D" id="3.40.50.150">
    <property type="entry name" value="Vaccinia Virus protein VP39"/>
    <property type="match status" value="1"/>
</dbReference>
<dbReference type="GO" id="GO:0005634">
    <property type="term" value="C:nucleus"/>
    <property type="evidence" value="ECO:0007669"/>
    <property type="project" value="TreeGrafter"/>
</dbReference>
<name>A0AAN7EUD4_QUERU</name>
<keyword evidence="3 7" id="KW-0808">Transferase</keyword>
<dbReference type="Pfam" id="PF02005">
    <property type="entry name" value="TRM"/>
    <property type="match status" value="1"/>
</dbReference>
<proteinExistence type="inferred from homology"/>
<evidence type="ECO:0000256" key="3">
    <source>
        <dbReference type="ARBA" id="ARBA00022679"/>
    </source>
</evidence>
<sequence length="169" mass="18980">MNSRPAIPSSDMRAPQAKTSAFSPPLSTRNPNPNSVFSMLSAVAESGLSDIWSKPNEEYQRIISENLSRVERGFRESERRWVVTHFDANRVMAECYLQRDFFDLINVDSFGTDSSFFLRNVMNALKLDGGLLYVTSTDGYSSGGHCPHQRGMLRVGHTLLPMQSRQTVS</sequence>
<keyword evidence="5 7" id="KW-0819">tRNA processing</keyword>
<dbReference type="PANTHER" id="PTHR10631">
    <property type="entry name" value="N 2 ,N 2 -DIMETHYLGUANOSINE TRNA METHYLTRANSFERASE"/>
    <property type="match status" value="1"/>
</dbReference>
<evidence type="ECO:0000256" key="6">
    <source>
        <dbReference type="ARBA" id="ARBA00022884"/>
    </source>
</evidence>
<dbReference type="SUPFAM" id="SSF53335">
    <property type="entry name" value="S-adenosyl-L-methionine-dependent methyltransferases"/>
    <property type="match status" value="1"/>
</dbReference>
<feature type="region of interest" description="Disordered" evidence="8">
    <location>
        <begin position="1"/>
        <end position="30"/>
    </location>
</feature>
<comment type="caution">
    <text evidence="9">The sequence shown here is derived from an EMBL/GenBank/DDBJ whole genome shotgun (WGS) entry which is preliminary data.</text>
</comment>
<dbReference type="Proteomes" id="UP001324115">
    <property type="component" value="Unassembled WGS sequence"/>
</dbReference>
<organism evidence="9 10">
    <name type="scientific">Quercus rubra</name>
    <name type="common">Northern red oak</name>
    <name type="synonym">Quercus borealis</name>
    <dbReference type="NCBI Taxonomy" id="3512"/>
    <lineage>
        <taxon>Eukaryota</taxon>
        <taxon>Viridiplantae</taxon>
        <taxon>Streptophyta</taxon>
        <taxon>Embryophyta</taxon>
        <taxon>Tracheophyta</taxon>
        <taxon>Spermatophyta</taxon>
        <taxon>Magnoliopsida</taxon>
        <taxon>eudicotyledons</taxon>
        <taxon>Gunneridae</taxon>
        <taxon>Pentapetalae</taxon>
        <taxon>rosids</taxon>
        <taxon>fabids</taxon>
        <taxon>Fagales</taxon>
        <taxon>Fagaceae</taxon>
        <taxon>Quercus</taxon>
    </lineage>
</organism>
<evidence type="ECO:0000256" key="7">
    <source>
        <dbReference type="PROSITE-ProRule" id="PRU00958"/>
    </source>
</evidence>
<evidence type="ECO:0000313" key="9">
    <source>
        <dbReference type="EMBL" id="KAK4579676.1"/>
    </source>
</evidence>
<keyword evidence="4 7" id="KW-0949">S-adenosyl-L-methionine</keyword>
<evidence type="ECO:0000313" key="10">
    <source>
        <dbReference type="Proteomes" id="UP001324115"/>
    </source>
</evidence>
<keyword evidence="2 7" id="KW-0489">Methyltransferase</keyword>
<keyword evidence="1 7" id="KW-0820">tRNA-binding</keyword>
<dbReference type="GO" id="GO:0016423">
    <property type="term" value="F:tRNA (guanine) methyltransferase activity"/>
    <property type="evidence" value="ECO:0007669"/>
    <property type="project" value="InterPro"/>
</dbReference>
<keyword evidence="6 7" id="KW-0694">RNA-binding</keyword>
<keyword evidence="10" id="KW-1185">Reference proteome</keyword>
<comment type="similarity">
    <text evidence="7">Belongs to the class I-like SAM-binding methyltransferase superfamily. Trm1 family.</text>
</comment>
<evidence type="ECO:0000256" key="5">
    <source>
        <dbReference type="ARBA" id="ARBA00022694"/>
    </source>
</evidence>
<dbReference type="InterPro" id="IPR029063">
    <property type="entry name" value="SAM-dependent_MTases_sf"/>
</dbReference>
<dbReference type="GO" id="GO:0000049">
    <property type="term" value="F:tRNA binding"/>
    <property type="evidence" value="ECO:0007669"/>
    <property type="project" value="UniProtKB-UniRule"/>
</dbReference>
<evidence type="ECO:0000256" key="4">
    <source>
        <dbReference type="ARBA" id="ARBA00022691"/>
    </source>
</evidence>
<dbReference type="PANTHER" id="PTHR10631:SF9">
    <property type="entry name" value="TRNA (GUANINE(26)-N(2))-DIMETHYLTRANSFERASE"/>
    <property type="match status" value="1"/>
</dbReference>
<protein>
    <submittedName>
        <fullName evidence="9">Uncharacterized protein</fullName>
    </submittedName>
</protein>
<dbReference type="GO" id="GO:0002940">
    <property type="term" value="P:tRNA N2-guanine methylation"/>
    <property type="evidence" value="ECO:0007669"/>
    <property type="project" value="TreeGrafter"/>
</dbReference>
<dbReference type="AlphaFoldDB" id="A0AAN7EUD4"/>
<feature type="compositionally biased region" description="Polar residues" evidence="8">
    <location>
        <begin position="17"/>
        <end position="30"/>
    </location>
</feature>
<evidence type="ECO:0000256" key="1">
    <source>
        <dbReference type="ARBA" id="ARBA00022555"/>
    </source>
</evidence>
<evidence type="ECO:0000256" key="8">
    <source>
        <dbReference type="SAM" id="MobiDB-lite"/>
    </source>
</evidence>
<evidence type="ECO:0000256" key="2">
    <source>
        <dbReference type="ARBA" id="ARBA00022603"/>
    </source>
</evidence>
<accession>A0AAN7EUD4</accession>
<gene>
    <name evidence="9" type="ORF">RGQ29_029374</name>
</gene>
<dbReference type="InterPro" id="IPR002905">
    <property type="entry name" value="Trm1"/>
</dbReference>
<dbReference type="PROSITE" id="PS51626">
    <property type="entry name" value="SAM_MT_TRM1"/>
    <property type="match status" value="1"/>
</dbReference>
<dbReference type="EMBL" id="JAXUIC010000008">
    <property type="protein sequence ID" value="KAK4579676.1"/>
    <property type="molecule type" value="Genomic_DNA"/>
</dbReference>